<dbReference type="Proteomes" id="UP000587586">
    <property type="component" value="Unassembled WGS sequence"/>
</dbReference>
<dbReference type="InterPro" id="IPR025293">
    <property type="entry name" value="YfiR/HmsC-like"/>
</dbReference>
<evidence type="ECO:0008006" key="3">
    <source>
        <dbReference type="Google" id="ProtNLM"/>
    </source>
</evidence>
<dbReference type="AlphaFoldDB" id="A0A6V8NF85"/>
<name>A0A6V8NF85_9BACT</name>
<evidence type="ECO:0000313" key="2">
    <source>
        <dbReference type="Proteomes" id="UP000587586"/>
    </source>
</evidence>
<keyword evidence="2" id="KW-1185">Reference proteome</keyword>
<reference evidence="2" key="1">
    <citation type="submission" date="2020-06" db="EMBL/GenBank/DDBJ databases">
        <title>Draft genomic sequecing of Geomonas sp. Red745.</title>
        <authorList>
            <person name="Itoh H."/>
            <person name="Xu Z.X."/>
            <person name="Ushijima N."/>
            <person name="Masuda Y."/>
            <person name="Shiratori Y."/>
            <person name="Senoo K."/>
        </authorList>
    </citation>
    <scope>NUCLEOTIDE SEQUENCE [LARGE SCALE GENOMIC DNA]</scope>
    <source>
        <strain evidence="2">Red745</strain>
    </source>
</reference>
<organism evidence="1 2">
    <name type="scientific">Geomonas limicola</name>
    <dbReference type="NCBI Taxonomy" id="2740186"/>
    <lineage>
        <taxon>Bacteria</taxon>
        <taxon>Pseudomonadati</taxon>
        <taxon>Thermodesulfobacteriota</taxon>
        <taxon>Desulfuromonadia</taxon>
        <taxon>Geobacterales</taxon>
        <taxon>Geobacteraceae</taxon>
        <taxon>Geomonas</taxon>
    </lineage>
</organism>
<evidence type="ECO:0000313" key="1">
    <source>
        <dbReference type="EMBL" id="GFO70484.1"/>
    </source>
</evidence>
<accession>A0A6V8NF85</accession>
<sequence>MLLVGLLVGLTGPVRAAGSAEYQVKAAFLYNFLKFVEWPSDSTTSSGSLTLGILGKDPFGEAIEEVRGKTAKGRRIAVVHLRTPEEARDCDLLFISASERGRLAQILKTVQNYRVLTVADQEGFCQAGGMINLVSVKNRVGFEVNMAAATRVRLRISSQLLKLARQVLE</sequence>
<proteinExistence type="predicted"/>
<protein>
    <recommendedName>
        <fullName evidence="3">DUF4154 domain-containing protein</fullName>
    </recommendedName>
</protein>
<comment type="caution">
    <text evidence="1">The sequence shown here is derived from an EMBL/GenBank/DDBJ whole genome shotgun (WGS) entry which is preliminary data.</text>
</comment>
<gene>
    <name evidence="1" type="ORF">GMLC_40630</name>
</gene>
<dbReference type="Pfam" id="PF13689">
    <property type="entry name" value="DUF4154"/>
    <property type="match status" value="1"/>
</dbReference>
<dbReference type="EMBL" id="BLXZ01000010">
    <property type="protein sequence ID" value="GFO70484.1"/>
    <property type="molecule type" value="Genomic_DNA"/>
</dbReference>